<reference evidence="3" key="1">
    <citation type="journal article" date="2021" name="Open Biol.">
        <title>Shared evolutionary footprints suggest mitochondrial oxidative damage underlies multiple complex I losses in fungi.</title>
        <authorList>
            <person name="Schikora-Tamarit M.A."/>
            <person name="Marcet-Houben M."/>
            <person name="Nosek J."/>
            <person name="Gabaldon T."/>
        </authorList>
    </citation>
    <scope>NUCLEOTIDE SEQUENCE</scope>
    <source>
        <strain evidence="3">NCAIM Y.01608</strain>
    </source>
</reference>
<proteinExistence type="predicted"/>
<feature type="region of interest" description="Disordered" evidence="2">
    <location>
        <begin position="342"/>
        <end position="362"/>
    </location>
</feature>
<keyword evidence="4" id="KW-1185">Reference proteome</keyword>
<feature type="region of interest" description="Disordered" evidence="2">
    <location>
        <begin position="374"/>
        <end position="393"/>
    </location>
</feature>
<sequence length="426" mass="48486">MGVGSSRNQVQSLFLQRLGKSRDGVVVGTSLMGREHRKVDLLFKLVRNLLTLLGDLSDALSEEDHGTSWSSERLVGGGGDNIRVWERRICDAGGHKTRDVCHVGHQICADLVGNLLHSGVVDDSGVCRRTSHNHLGSEQNGGLLEHVVVNQTGLLVQSVWHCLEVLGDVRNLGRCRLVAVRQVASMRQVQSHQSVADFEHRRVGIQIRWCSRQRLHVHAPFSRVETKCLQGSLLAQTLGLVDEFVTSVVSLARAVLNKINLEKLTTMAERDNVPSRAGNDGPRSISMLVQRQNDRITRMFRPMKAHDQSRTQLLAQLRTQRRERCAEIRRGPMAEFVLRQEERHDTQQMEQQARDAHPQQQIDLDRLLEQYDTEREYDADSEEEADEQPRGRTLALERELEHMLALEQQELEELTRNMNLDDERKN</sequence>
<keyword evidence="1" id="KW-0175">Coiled coil</keyword>
<evidence type="ECO:0000313" key="3">
    <source>
        <dbReference type="EMBL" id="KAH3665310.1"/>
    </source>
</evidence>
<evidence type="ECO:0000313" key="4">
    <source>
        <dbReference type="Proteomes" id="UP000788993"/>
    </source>
</evidence>
<reference evidence="3" key="2">
    <citation type="submission" date="2021-01" db="EMBL/GenBank/DDBJ databases">
        <authorList>
            <person name="Schikora-Tamarit M.A."/>
        </authorList>
    </citation>
    <scope>NUCLEOTIDE SEQUENCE</scope>
    <source>
        <strain evidence="3">NCAIM Y.01608</strain>
    </source>
</reference>
<organism evidence="3 4">
    <name type="scientific">Ogataea polymorpha</name>
    <dbReference type="NCBI Taxonomy" id="460523"/>
    <lineage>
        <taxon>Eukaryota</taxon>
        <taxon>Fungi</taxon>
        <taxon>Dikarya</taxon>
        <taxon>Ascomycota</taxon>
        <taxon>Saccharomycotina</taxon>
        <taxon>Pichiomycetes</taxon>
        <taxon>Pichiales</taxon>
        <taxon>Pichiaceae</taxon>
        <taxon>Ogataea</taxon>
    </lineage>
</organism>
<name>A0A9P8P4W6_9ASCO</name>
<protein>
    <submittedName>
        <fullName evidence="3">Uncharacterized protein</fullName>
    </submittedName>
</protein>
<feature type="coiled-coil region" evidence="1">
    <location>
        <begin position="397"/>
        <end position="424"/>
    </location>
</feature>
<comment type="caution">
    <text evidence="3">The sequence shown here is derived from an EMBL/GenBank/DDBJ whole genome shotgun (WGS) entry which is preliminary data.</text>
</comment>
<accession>A0A9P8P4W6</accession>
<evidence type="ECO:0000256" key="2">
    <source>
        <dbReference type="SAM" id="MobiDB-lite"/>
    </source>
</evidence>
<gene>
    <name evidence="3" type="ORF">OGATHE_004126</name>
</gene>
<dbReference type="AlphaFoldDB" id="A0A9P8P4W6"/>
<dbReference type="EMBL" id="JAEUBD010001178">
    <property type="protein sequence ID" value="KAH3665310.1"/>
    <property type="molecule type" value="Genomic_DNA"/>
</dbReference>
<dbReference type="Proteomes" id="UP000788993">
    <property type="component" value="Unassembled WGS sequence"/>
</dbReference>
<evidence type="ECO:0000256" key="1">
    <source>
        <dbReference type="SAM" id="Coils"/>
    </source>
</evidence>